<feature type="transmembrane region" description="Helical" evidence="8">
    <location>
        <begin position="6"/>
        <end position="30"/>
    </location>
</feature>
<evidence type="ECO:0000259" key="9">
    <source>
        <dbReference type="Pfam" id="PF04535"/>
    </source>
</evidence>
<evidence type="ECO:0000256" key="7">
    <source>
        <dbReference type="ARBA" id="ARBA00023136"/>
    </source>
</evidence>
<dbReference type="InterPro" id="IPR006459">
    <property type="entry name" value="CASP/CASPL"/>
</dbReference>
<sequence>MSKINGIGSIVLRTVALIASFVAVVVMCTAHDTAQVFNLKFEAKFSNSPSFKYFVIAYGVVCCYSLAIILLPTKSLFWRFILILDTVMTLLLTSSFSAAMAIAYVGKKGNSHAGWLPICGQVPKFCDQSTAALVVGFVTVIVYFVLLVYSLHVALGPFYSVNS</sequence>
<dbReference type="Pfam" id="PF04535">
    <property type="entry name" value="CASP_dom"/>
    <property type="match status" value="1"/>
</dbReference>
<evidence type="ECO:0000256" key="1">
    <source>
        <dbReference type="ARBA" id="ARBA00004651"/>
    </source>
</evidence>
<keyword evidence="11" id="KW-1185">Reference proteome</keyword>
<keyword evidence="7 8" id="KW-0472">Membrane</keyword>
<dbReference type="AlphaFoldDB" id="A0AAW1KAM9"/>
<feature type="domain" description="Casparian strip membrane protein" evidence="9">
    <location>
        <begin position="8"/>
        <end position="141"/>
    </location>
</feature>
<dbReference type="PANTHER" id="PTHR36488">
    <property type="entry name" value="CASP-LIKE PROTEIN 1U1"/>
    <property type="match status" value="1"/>
</dbReference>
<evidence type="ECO:0000313" key="10">
    <source>
        <dbReference type="EMBL" id="KAK9714689.1"/>
    </source>
</evidence>
<comment type="caution">
    <text evidence="10">The sequence shown here is derived from an EMBL/GenBank/DDBJ whole genome shotgun (WGS) entry which is preliminary data.</text>
</comment>
<feature type="transmembrane region" description="Helical" evidence="8">
    <location>
        <begin position="51"/>
        <end position="71"/>
    </location>
</feature>
<dbReference type="GO" id="GO:0005886">
    <property type="term" value="C:plasma membrane"/>
    <property type="evidence" value="ECO:0007669"/>
    <property type="project" value="UniProtKB-SubCell"/>
</dbReference>
<dbReference type="InterPro" id="IPR006702">
    <property type="entry name" value="CASP_dom"/>
</dbReference>
<organism evidence="10 11">
    <name type="scientific">Saponaria officinalis</name>
    <name type="common">Common soapwort</name>
    <name type="synonym">Lychnis saponaria</name>
    <dbReference type="NCBI Taxonomy" id="3572"/>
    <lineage>
        <taxon>Eukaryota</taxon>
        <taxon>Viridiplantae</taxon>
        <taxon>Streptophyta</taxon>
        <taxon>Embryophyta</taxon>
        <taxon>Tracheophyta</taxon>
        <taxon>Spermatophyta</taxon>
        <taxon>Magnoliopsida</taxon>
        <taxon>eudicotyledons</taxon>
        <taxon>Gunneridae</taxon>
        <taxon>Pentapetalae</taxon>
        <taxon>Caryophyllales</taxon>
        <taxon>Caryophyllaceae</taxon>
        <taxon>Caryophylleae</taxon>
        <taxon>Saponaria</taxon>
    </lineage>
</organism>
<protein>
    <recommendedName>
        <fullName evidence="8">CASP-like protein</fullName>
    </recommendedName>
</protein>
<reference evidence="10" key="1">
    <citation type="submission" date="2024-03" db="EMBL/GenBank/DDBJ databases">
        <title>WGS assembly of Saponaria officinalis var. Norfolk2.</title>
        <authorList>
            <person name="Jenkins J."/>
            <person name="Shu S."/>
            <person name="Grimwood J."/>
            <person name="Barry K."/>
            <person name="Goodstein D."/>
            <person name="Schmutz J."/>
            <person name="Leebens-Mack J."/>
            <person name="Osbourn A."/>
        </authorList>
    </citation>
    <scope>NUCLEOTIDE SEQUENCE [LARGE SCALE GENOMIC DNA]</scope>
    <source>
        <strain evidence="10">JIC</strain>
    </source>
</reference>
<keyword evidence="6 8" id="KW-1133">Transmembrane helix</keyword>
<evidence type="ECO:0000256" key="5">
    <source>
        <dbReference type="ARBA" id="ARBA00022692"/>
    </source>
</evidence>
<dbReference type="EMBL" id="JBDFQZ010000006">
    <property type="protein sequence ID" value="KAK9714689.1"/>
    <property type="molecule type" value="Genomic_DNA"/>
</dbReference>
<comment type="similarity">
    <text evidence="2 8">Belongs to the Casparian strip membrane proteins (CASP) family.</text>
</comment>
<gene>
    <name evidence="10" type="ORF">RND81_06G112500</name>
</gene>
<evidence type="ECO:0000256" key="6">
    <source>
        <dbReference type="ARBA" id="ARBA00022989"/>
    </source>
</evidence>
<dbReference type="PANTHER" id="PTHR36488:SF8">
    <property type="entry name" value="CASP-LIKE PROTEIN 1U1"/>
    <property type="match status" value="1"/>
</dbReference>
<comment type="subcellular location">
    <subcellularLocation>
        <location evidence="1 8">Cell membrane</location>
        <topology evidence="1 8">Multi-pass membrane protein</topology>
    </subcellularLocation>
</comment>
<evidence type="ECO:0000256" key="4">
    <source>
        <dbReference type="ARBA" id="ARBA00022475"/>
    </source>
</evidence>
<dbReference type="Proteomes" id="UP001443914">
    <property type="component" value="Unassembled WGS sequence"/>
</dbReference>
<comment type="subunit">
    <text evidence="3 8">Homodimer and heterodimers.</text>
</comment>
<evidence type="ECO:0000313" key="11">
    <source>
        <dbReference type="Proteomes" id="UP001443914"/>
    </source>
</evidence>
<proteinExistence type="inferred from homology"/>
<feature type="transmembrane region" description="Helical" evidence="8">
    <location>
        <begin position="77"/>
        <end position="105"/>
    </location>
</feature>
<keyword evidence="5 8" id="KW-0812">Transmembrane</keyword>
<dbReference type="InterPro" id="IPR044173">
    <property type="entry name" value="CASPL"/>
</dbReference>
<evidence type="ECO:0000256" key="3">
    <source>
        <dbReference type="ARBA" id="ARBA00011489"/>
    </source>
</evidence>
<feature type="transmembrane region" description="Helical" evidence="8">
    <location>
        <begin position="131"/>
        <end position="155"/>
    </location>
</feature>
<dbReference type="NCBIfam" id="TIGR01569">
    <property type="entry name" value="A_tha_TIGR01569"/>
    <property type="match status" value="1"/>
</dbReference>
<evidence type="ECO:0000256" key="2">
    <source>
        <dbReference type="ARBA" id="ARBA00007651"/>
    </source>
</evidence>
<keyword evidence="4 8" id="KW-1003">Cell membrane</keyword>
<evidence type="ECO:0000256" key="8">
    <source>
        <dbReference type="RuleBase" id="RU361233"/>
    </source>
</evidence>
<name>A0AAW1KAM9_SAPOF</name>
<accession>A0AAW1KAM9</accession>